<protein>
    <recommendedName>
        <fullName evidence="1">FAD-binding FR-type domain-containing protein</fullName>
    </recommendedName>
</protein>
<evidence type="ECO:0000313" key="2">
    <source>
        <dbReference type="EMBL" id="BBH93209.1"/>
    </source>
</evidence>
<dbReference type="InterPro" id="IPR017938">
    <property type="entry name" value="Riboflavin_synthase-like_b-brl"/>
</dbReference>
<dbReference type="Gene3D" id="2.40.30.10">
    <property type="entry name" value="Translation factors"/>
    <property type="match status" value="1"/>
</dbReference>
<sequence length="236" mass="26628">MPELSSLLPKSFERFTMATLSVSSVEVLTPRLRLVRLEGEALQRRSWVPGQEVKIRVGERDYRHYTPLSYRQEPGEMEIIFYLNQRGPGSRWVEQLRVGQPVPLAGPANGAPFIPLRLPALFFGDETALGLGLALQAAQSQAGAFHAVIEVCASEHADIMTLFPHLTIIPRLEAQPGSAHIRWLEQASLALDQLTFYLVGHTQSIQAIRQILTQRYHIERQRIKTKPYWADGKRGL</sequence>
<dbReference type="InterPro" id="IPR007037">
    <property type="entry name" value="SIP_rossman_dom"/>
</dbReference>
<reference evidence="2" key="1">
    <citation type="submission" date="2018-12" db="EMBL/GenBank/DDBJ databases">
        <title>Novel natural products biosynthetic potential of the class Ktedonobacteria.</title>
        <authorList>
            <person name="Zheng Y."/>
            <person name="Saitou A."/>
            <person name="Wang C.M."/>
            <person name="Toyoda A."/>
            <person name="Minakuchi Y."/>
            <person name="Sekiguchi Y."/>
            <person name="Ueda K."/>
            <person name="Takano H."/>
            <person name="Sakai Y."/>
            <person name="Yokota A."/>
            <person name="Yabe S."/>
        </authorList>
    </citation>
    <scope>NUCLEOTIDE SEQUENCE</scope>
    <source>
        <strain evidence="2">A3-2</strain>
    </source>
</reference>
<dbReference type="SUPFAM" id="SSF63380">
    <property type="entry name" value="Riboflavin synthase domain-like"/>
    <property type="match status" value="1"/>
</dbReference>
<accession>A0A455T1H6</accession>
<dbReference type="Gene3D" id="3.40.50.80">
    <property type="entry name" value="Nucleotide-binding domain of ferredoxin-NADP reductase (FNR) module"/>
    <property type="match status" value="1"/>
</dbReference>
<organism evidence="2">
    <name type="scientific">Thermogemmatispora argillosa</name>
    <dbReference type="NCBI Taxonomy" id="2045280"/>
    <lineage>
        <taxon>Bacteria</taxon>
        <taxon>Bacillati</taxon>
        <taxon>Chloroflexota</taxon>
        <taxon>Ktedonobacteria</taxon>
        <taxon>Thermogemmatisporales</taxon>
        <taxon>Thermogemmatisporaceae</taxon>
        <taxon>Thermogemmatispora</taxon>
    </lineage>
</organism>
<dbReference type="PROSITE" id="PS51384">
    <property type="entry name" value="FAD_FR"/>
    <property type="match status" value="1"/>
</dbReference>
<dbReference type="CDD" id="cd06193">
    <property type="entry name" value="siderophore_interacting"/>
    <property type="match status" value="1"/>
</dbReference>
<dbReference type="PANTHER" id="PTHR30157:SF0">
    <property type="entry name" value="NADPH-DEPENDENT FERRIC-CHELATE REDUCTASE"/>
    <property type="match status" value="1"/>
</dbReference>
<dbReference type="InterPro" id="IPR039261">
    <property type="entry name" value="FNR_nucleotide-bd"/>
</dbReference>
<gene>
    <name evidence="2" type="ORF">KTA_14080</name>
</gene>
<proteinExistence type="predicted"/>
<name>A0A455T1H6_9CHLR</name>
<dbReference type="InterPro" id="IPR013113">
    <property type="entry name" value="SIP_FAD-bd"/>
</dbReference>
<dbReference type="GO" id="GO:0016491">
    <property type="term" value="F:oxidoreductase activity"/>
    <property type="evidence" value="ECO:0007669"/>
    <property type="project" value="InterPro"/>
</dbReference>
<evidence type="ECO:0000259" key="1">
    <source>
        <dbReference type="PROSITE" id="PS51384"/>
    </source>
</evidence>
<dbReference type="InterPro" id="IPR017927">
    <property type="entry name" value="FAD-bd_FR_type"/>
</dbReference>
<dbReference type="EMBL" id="AP019377">
    <property type="protein sequence ID" value="BBH93209.1"/>
    <property type="molecule type" value="Genomic_DNA"/>
</dbReference>
<dbReference type="InterPro" id="IPR039374">
    <property type="entry name" value="SIP_fam"/>
</dbReference>
<dbReference type="Pfam" id="PF04954">
    <property type="entry name" value="SIP"/>
    <property type="match status" value="1"/>
</dbReference>
<dbReference type="Pfam" id="PF08021">
    <property type="entry name" value="FAD_binding_9"/>
    <property type="match status" value="1"/>
</dbReference>
<dbReference type="AlphaFoldDB" id="A0A455T1H6"/>
<dbReference type="PANTHER" id="PTHR30157">
    <property type="entry name" value="FERRIC REDUCTASE, NADPH-DEPENDENT"/>
    <property type="match status" value="1"/>
</dbReference>
<feature type="domain" description="FAD-binding FR-type" evidence="1">
    <location>
        <begin position="15"/>
        <end position="115"/>
    </location>
</feature>